<name>A0ABU8HIZ1_9BACI</name>
<organism evidence="1 2">
    <name type="scientific">Bacillus spongiae</name>
    <dbReference type="NCBI Taxonomy" id="2683610"/>
    <lineage>
        <taxon>Bacteria</taxon>
        <taxon>Bacillati</taxon>
        <taxon>Bacillota</taxon>
        <taxon>Bacilli</taxon>
        <taxon>Bacillales</taxon>
        <taxon>Bacillaceae</taxon>
        <taxon>Bacillus</taxon>
    </lineage>
</organism>
<reference evidence="1 2" key="1">
    <citation type="journal article" date="2018" name="J. Microbiol.">
        <title>Bacillus spongiae sp. nov., isolated from sponge of Jeju Island.</title>
        <authorList>
            <person name="Lee G.E."/>
            <person name="Im W.T."/>
            <person name="Park J.S."/>
        </authorList>
    </citation>
    <scope>NUCLEOTIDE SEQUENCE [LARGE SCALE GENOMIC DNA]</scope>
    <source>
        <strain evidence="1 2">135PIL107-10</strain>
    </source>
</reference>
<evidence type="ECO:0000313" key="2">
    <source>
        <dbReference type="Proteomes" id="UP001312865"/>
    </source>
</evidence>
<dbReference type="RefSeq" id="WP_336588668.1">
    <property type="nucleotide sequence ID" value="NZ_JBBAXC010000021.1"/>
</dbReference>
<sequence length="148" mass="17366">MNVITTFNAKRREKQIKYERRLLKEISIKLLSESVRKYFGTLKVQGGLFMQEGFDEACYDVAIESYLLGGKLSRLGKSGESIERIKSTVATELKHLTDTIYNFWLYWAEVGVANPVDESFYFACEQFVDNWWNEGFQKGIQRYKLRLH</sequence>
<dbReference type="InterPro" id="IPR019667">
    <property type="entry name" value="Uncharacterised_YbaK"/>
</dbReference>
<keyword evidence="2" id="KW-1185">Reference proteome</keyword>
<protein>
    <submittedName>
        <fullName evidence="1">DUF2521 family protein</fullName>
    </submittedName>
</protein>
<dbReference type="EMBL" id="JBBAXC010000021">
    <property type="protein sequence ID" value="MEI5909230.1"/>
    <property type="molecule type" value="Genomic_DNA"/>
</dbReference>
<evidence type="ECO:0000313" key="1">
    <source>
        <dbReference type="EMBL" id="MEI5909230.1"/>
    </source>
</evidence>
<comment type="caution">
    <text evidence="1">The sequence shown here is derived from an EMBL/GenBank/DDBJ whole genome shotgun (WGS) entry which is preliminary data.</text>
</comment>
<dbReference type="Proteomes" id="UP001312865">
    <property type="component" value="Unassembled WGS sequence"/>
</dbReference>
<accession>A0ABU8HIZ1</accession>
<proteinExistence type="predicted"/>
<gene>
    <name evidence="1" type="ORF">WAK64_19450</name>
</gene>
<dbReference type="Pfam" id="PF10730">
    <property type="entry name" value="DUF2521"/>
    <property type="match status" value="1"/>
</dbReference>